<dbReference type="OrthoDB" id="6146839at2759"/>
<dbReference type="EMBL" id="KZ309511">
    <property type="protein sequence ID" value="KAG8239090.1"/>
    <property type="molecule type" value="Genomic_DNA"/>
</dbReference>
<comment type="caution">
    <text evidence="1">The sequence shown here is derived from an EMBL/GenBank/DDBJ whole genome shotgun (WGS) entry which is preliminary data.</text>
</comment>
<dbReference type="Proteomes" id="UP000792457">
    <property type="component" value="Unassembled WGS sequence"/>
</dbReference>
<proteinExistence type="predicted"/>
<sequence length="171" mass="19699">MGGLDKSDGIMNMYKIARNKPKKYYHKIFRHVIDMAMLNAYALYEKKNGKLTRKEFIITLGEQLIEKYGQNLEVVKGRPSKSPRPTRITEKHFPDFVPSTTKKSITRRCCKGGARKETRYWCADCGVGLPRPTNDESYNILTICAYQHHCGRPGQNNSHGQQHRPMDLHTT</sequence>
<reference evidence="1" key="2">
    <citation type="submission" date="2017-10" db="EMBL/GenBank/DDBJ databases">
        <title>Ladona fulva Genome sequencing and assembly.</title>
        <authorList>
            <person name="Murali S."/>
            <person name="Richards S."/>
            <person name="Bandaranaike D."/>
            <person name="Bellair M."/>
            <person name="Blankenburg K."/>
            <person name="Chao H."/>
            <person name="Dinh H."/>
            <person name="Doddapaneni H."/>
            <person name="Dugan-Rocha S."/>
            <person name="Elkadiri S."/>
            <person name="Gnanaolivu R."/>
            <person name="Hernandez B."/>
            <person name="Skinner E."/>
            <person name="Javaid M."/>
            <person name="Lee S."/>
            <person name="Li M."/>
            <person name="Ming W."/>
            <person name="Munidasa M."/>
            <person name="Muniz J."/>
            <person name="Nguyen L."/>
            <person name="Hughes D."/>
            <person name="Osuji N."/>
            <person name="Pu L.-L."/>
            <person name="Puazo M."/>
            <person name="Qu C."/>
            <person name="Quiroz J."/>
            <person name="Raj R."/>
            <person name="Weissenberger G."/>
            <person name="Xin Y."/>
            <person name="Zou X."/>
            <person name="Han Y."/>
            <person name="Worley K."/>
            <person name="Muzny D."/>
            <person name="Gibbs R."/>
        </authorList>
    </citation>
    <scope>NUCLEOTIDE SEQUENCE</scope>
    <source>
        <strain evidence="1">Sampled in the wild</strain>
    </source>
</reference>
<dbReference type="PANTHER" id="PTHR46599:SF3">
    <property type="entry name" value="PIGGYBAC TRANSPOSABLE ELEMENT-DERIVED PROTEIN 4"/>
    <property type="match status" value="1"/>
</dbReference>
<organism evidence="1 2">
    <name type="scientific">Ladona fulva</name>
    <name type="common">Scarce chaser dragonfly</name>
    <name type="synonym">Libellula fulva</name>
    <dbReference type="NCBI Taxonomy" id="123851"/>
    <lineage>
        <taxon>Eukaryota</taxon>
        <taxon>Metazoa</taxon>
        <taxon>Ecdysozoa</taxon>
        <taxon>Arthropoda</taxon>
        <taxon>Hexapoda</taxon>
        <taxon>Insecta</taxon>
        <taxon>Pterygota</taxon>
        <taxon>Palaeoptera</taxon>
        <taxon>Odonata</taxon>
        <taxon>Epiprocta</taxon>
        <taxon>Anisoptera</taxon>
        <taxon>Libelluloidea</taxon>
        <taxon>Libellulidae</taxon>
        <taxon>Ladona</taxon>
    </lineage>
</organism>
<dbReference type="PANTHER" id="PTHR46599">
    <property type="entry name" value="PIGGYBAC TRANSPOSABLE ELEMENT-DERIVED PROTEIN 4"/>
    <property type="match status" value="1"/>
</dbReference>
<dbReference type="AlphaFoldDB" id="A0A8K0P7N3"/>
<evidence type="ECO:0000313" key="2">
    <source>
        <dbReference type="Proteomes" id="UP000792457"/>
    </source>
</evidence>
<protein>
    <recommendedName>
        <fullName evidence="3">PiggyBac transposable element-derived protein domain-containing protein</fullName>
    </recommendedName>
</protein>
<evidence type="ECO:0000313" key="1">
    <source>
        <dbReference type="EMBL" id="KAG8239090.1"/>
    </source>
</evidence>
<name>A0A8K0P7N3_LADFU</name>
<evidence type="ECO:0008006" key="3">
    <source>
        <dbReference type="Google" id="ProtNLM"/>
    </source>
</evidence>
<reference evidence="1" key="1">
    <citation type="submission" date="2013-04" db="EMBL/GenBank/DDBJ databases">
        <authorList>
            <person name="Qu J."/>
            <person name="Murali S.C."/>
            <person name="Bandaranaike D."/>
            <person name="Bellair M."/>
            <person name="Blankenburg K."/>
            <person name="Chao H."/>
            <person name="Dinh H."/>
            <person name="Doddapaneni H."/>
            <person name="Downs B."/>
            <person name="Dugan-Rocha S."/>
            <person name="Elkadiri S."/>
            <person name="Gnanaolivu R.D."/>
            <person name="Hernandez B."/>
            <person name="Javaid M."/>
            <person name="Jayaseelan J.C."/>
            <person name="Lee S."/>
            <person name="Li M."/>
            <person name="Ming W."/>
            <person name="Munidasa M."/>
            <person name="Muniz J."/>
            <person name="Nguyen L."/>
            <person name="Ongeri F."/>
            <person name="Osuji N."/>
            <person name="Pu L.-L."/>
            <person name="Puazo M."/>
            <person name="Qu C."/>
            <person name="Quiroz J."/>
            <person name="Raj R."/>
            <person name="Weissenberger G."/>
            <person name="Xin Y."/>
            <person name="Zou X."/>
            <person name="Han Y."/>
            <person name="Richards S."/>
            <person name="Worley K."/>
            <person name="Muzny D."/>
            <person name="Gibbs R."/>
        </authorList>
    </citation>
    <scope>NUCLEOTIDE SEQUENCE</scope>
    <source>
        <strain evidence="1">Sampled in the wild</strain>
    </source>
</reference>
<accession>A0A8K0P7N3</accession>
<gene>
    <name evidence="1" type="ORF">J437_LFUL018811</name>
</gene>
<keyword evidence="2" id="KW-1185">Reference proteome</keyword>